<dbReference type="EMBL" id="OW240919">
    <property type="protein sequence ID" value="CAH2311663.1"/>
    <property type="molecule type" value="Genomic_DNA"/>
</dbReference>
<feature type="disulfide bond" evidence="12">
    <location>
        <begin position="63"/>
        <end position="80"/>
    </location>
</feature>
<evidence type="ECO:0000313" key="18">
    <source>
        <dbReference type="Proteomes" id="UP001295444"/>
    </source>
</evidence>
<keyword evidence="8 13" id="KW-1133">Transmembrane helix</keyword>
<evidence type="ECO:0000256" key="8">
    <source>
        <dbReference type="ARBA" id="ARBA00022989"/>
    </source>
</evidence>
<dbReference type="CDD" id="cd00054">
    <property type="entry name" value="EGF_CA"/>
    <property type="match status" value="10"/>
</dbReference>
<keyword evidence="9 13" id="KW-0472">Membrane</keyword>
<dbReference type="SUPFAM" id="SSF49899">
    <property type="entry name" value="Concanavalin A-like lectins/glucanases"/>
    <property type="match status" value="3"/>
</dbReference>
<dbReference type="PROSITE" id="PS50025">
    <property type="entry name" value="LAM_G_DOMAIN"/>
    <property type="match status" value="3"/>
</dbReference>
<dbReference type="InterPro" id="IPR000742">
    <property type="entry name" value="EGF"/>
</dbReference>
<evidence type="ECO:0000256" key="13">
    <source>
        <dbReference type="SAM" id="Phobius"/>
    </source>
</evidence>
<feature type="signal peptide" evidence="14">
    <location>
        <begin position="1"/>
        <end position="29"/>
    </location>
</feature>
<feature type="domain" description="EGF-like" evidence="16">
    <location>
        <begin position="1092"/>
        <end position="1124"/>
    </location>
</feature>
<feature type="domain" description="EGF-like" evidence="16">
    <location>
        <begin position="208"/>
        <end position="244"/>
    </location>
</feature>
<dbReference type="InterPro" id="IPR009030">
    <property type="entry name" value="Growth_fac_rcpt_cys_sf"/>
</dbReference>
<feature type="domain" description="EGF-like" evidence="16">
    <location>
        <begin position="588"/>
        <end position="624"/>
    </location>
</feature>
<reference evidence="17" key="1">
    <citation type="submission" date="2022-03" db="EMBL/GenBank/DDBJ databases">
        <authorList>
            <person name="Alioto T."/>
            <person name="Alioto T."/>
            <person name="Gomez Garrido J."/>
        </authorList>
    </citation>
    <scope>NUCLEOTIDE SEQUENCE</scope>
</reference>
<evidence type="ECO:0000256" key="14">
    <source>
        <dbReference type="SAM" id="SignalP"/>
    </source>
</evidence>
<evidence type="ECO:0000259" key="15">
    <source>
        <dbReference type="PROSITE" id="PS50025"/>
    </source>
</evidence>
<feature type="domain" description="EGF-like" evidence="16">
    <location>
        <begin position="1054"/>
        <end position="1090"/>
    </location>
</feature>
<evidence type="ECO:0000256" key="1">
    <source>
        <dbReference type="ARBA" id="ARBA00004251"/>
    </source>
</evidence>
<feature type="disulfide bond" evidence="12">
    <location>
        <begin position="158"/>
        <end position="167"/>
    </location>
</feature>
<dbReference type="PROSITE" id="PS00010">
    <property type="entry name" value="ASX_HYDROXYL"/>
    <property type="match status" value="5"/>
</dbReference>
<feature type="disulfide bond" evidence="12">
    <location>
        <begin position="1213"/>
        <end position="1222"/>
    </location>
</feature>
<dbReference type="Pfam" id="PF02210">
    <property type="entry name" value="Laminin_G_2"/>
    <property type="match status" value="3"/>
</dbReference>
<feature type="domain" description="Laminin G" evidence="15">
    <location>
        <begin position="630"/>
        <end position="800"/>
    </location>
</feature>
<dbReference type="InterPro" id="IPR049883">
    <property type="entry name" value="NOTCH1_EGF-like"/>
</dbReference>
<feature type="disulfide bond" evidence="12">
    <location>
        <begin position="1153"/>
        <end position="1162"/>
    </location>
</feature>
<feature type="disulfide bond" evidence="12">
    <location>
        <begin position="120"/>
        <end position="129"/>
    </location>
</feature>
<dbReference type="SUPFAM" id="SSF57184">
    <property type="entry name" value="Growth factor receptor domain"/>
    <property type="match status" value="1"/>
</dbReference>
<dbReference type="GO" id="GO:0005509">
    <property type="term" value="F:calcium ion binding"/>
    <property type="evidence" value="ECO:0007669"/>
    <property type="project" value="InterPro"/>
</dbReference>
<evidence type="ECO:0000256" key="9">
    <source>
        <dbReference type="ARBA" id="ARBA00023136"/>
    </source>
</evidence>
<dbReference type="CDD" id="cd00110">
    <property type="entry name" value="LamG"/>
    <property type="match status" value="3"/>
</dbReference>
<feature type="domain" description="EGF-like" evidence="16">
    <location>
        <begin position="94"/>
        <end position="130"/>
    </location>
</feature>
<keyword evidence="7" id="KW-0106">Calcium</keyword>
<feature type="domain" description="EGF-like" evidence="16">
    <location>
        <begin position="802"/>
        <end position="838"/>
    </location>
</feature>
<dbReference type="FunFam" id="2.10.25.10:FF:000348">
    <property type="entry name" value="Crumbs 1, cell polarity complex component"/>
    <property type="match status" value="1"/>
</dbReference>
<keyword evidence="10 12" id="KW-1015">Disulfide bond</keyword>
<comment type="caution">
    <text evidence="12">Lacks conserved residue(s) required for the propagation of feature annotation.</text>
</comment>
<feature type="domain" description="EGF-like" evidence="16">
    <location>
        <begin position="320"/>
        <end position="363"/>
    </location>
</feature>
<feature type="domain" description="Laminin G" evidence="15">
    <location>
        <begin position="865"/>
        <end position="1052"/>
    </location>
</feature>
<dbReference type="FunFam" id="2.60.120.200:FF:000130">
    <property type="entry name" value="Crumbs 2, cell polarity complex component"/>
    <property type="match status" value="1"/>
</dbReference>
<evidence type="ECO:0000256" key="12">
    <source>
        <dbReference type="PROSITE-ProRule" id="PRU00076"/>
    </source>
</evidence>
<feature type="disulfide bond" evidence="12">
    <location>
        <begin position="395"/>
        <end position="404"/>
    </location>
</feature>
<evidence type="ECO:0000259" key="16">
    <source>
        <dbReference type="PROSITE" id="PS50026"/>
    </source>
</evidence>
<dbReference type="PROSITE" id="PS01187">
    <property type="entry name" value="EGF_CA"/>
    <property type="match status" value="3"/>
</dbReference>
<feature type="disulfide bond" evidence="12">
    <location>
        <begin position="1251"/>
        <end position="1260"/>
    </location>
</feature>
<accession>A0AAD1SYS5</accession>
<dbReference type="Pfam" id="PF00008">
    <property type="entry name" value="EGF"/>
    <property type="match status" value="8"/>
</dbReference>
<feature type="domain" description="EGF-like" evidence="16">
    <location>
        <begin position="365"/>
        <end position="405"/>
    </location>
</feature>
<gene>
    <name evidence="17" type="ORF">PECUL_23A051943</name>
</gene>
<feature type="domain" description="EGF-like" evidence="16">
    <location>
        <begin position="54"/>
        <end position="92"/>
    </location>
</feature>
<feature type="transmembrane region" description="Helical" evidence="13">
    <location>
        <begin position="1272"/>
        <end position="1297"/>
    </location>
</feature>
<dbReference type="FunFam" id="2.10.25.10:FF:000472">
    <property type="entry name" value="Uncharacterized protein, isoform A"/>
    <property type="match status" value="1"/>
</dbReference>
<evidence type="ECO:0000256" key="11">
    <source>
        <dbReference type="ARBA" id="ARBA00023180"/>
    </source>
</evidence>
<proteinExistence type="predicted"/>
<keyword evidence="18" id="KW-1185">Reference proteome</keyword>
<keyword evidence="3 12" id="KW-0245">EGF-like domain</keyword>
<feature type="chain" id="PRO_5041979732" evidence="14">
    <location>
        <begin position="30"/>
        <end position="1334"/>
    </location>
</feature>
<name>A0AAD1SYS5_PELCU</name>
<dbReference type="FunFam" id="2.10.25.10:FF:000391">
    <property type="entry name" value="Weary, isoform C"/>
    <property type="match status" value="1"/>
</dbReference>
<feature type="disulfide bond" evidence="12">
    <location>
        <begin position="234"/>
        <end position="243"/>
    </location>
</feature>
<dbReference type="GO" id="GO:0023052">
    <property type="term" value="P:signaling"/>
    <property type="evidence" value="ECO:0007669"/>
    <property type="project" value="UniProtKB-ARBA"/>
</dbReference>
<dbReference type="SMART" id="SM00282">
    <property type="entry name" value="LamG"/>
    <property type="match status" value="3"/>
</dbReference>
<sequence length="1334" mass="145874">MDTFRLPAILRICLCVLMVLPDRRSLCVGKPVHCSVLPCTVDLPCELEGNCSETINPCISHPCPWNATCQVSTIAHTKECRCPIGYAGKFCEISMERCSRNMCGNGGDCYVGEEGPTCFCTMGYKGTFCETPEDECLWNPCKNGAVCRLKEKRQACYCVPGYQGPLCDIEVDECVSQPCQHGATCLNQIGQYKCVCPPEYTGRDCELEFNGCSLGPCLNGATCHSSGLSFSCSCPSNFYGDSCEFTVDECASYPCLNGGQCLDEINGYTCDCSMVGFIGVHCETPISLCSSQPCQNNASCVEASGTFLCLCQKGVHCEDDLNECESNPCQNGGICENTHGSYICHCKPSGDTSPKYYGGKDCNELLIGCEGQICQNGGSCMPQFIDGTHSFTCLCLPGFTDPHCRTLTTFSFSGKSIFPVENIIYPSDGRYVSNISLSFQTVQPSAFIFHLGNSTSFFRLYIQDSKMFFAAYVNSQMKTLLNLPHKVSDDQWHSIEIIFTEILTLKLLDISCTAKCVNNTNRYINSSPNGFVFQKMFLGGLSTLEADFGKVVPKQPWFVGCIRDVRVDSTVVTAEVSTFSNVVVGCKRRDHCESNPCQNRGECVNQWLNYHCDCVRPYKGSNCSSEYESARFGHGNLTSYAIFPVAINWSANITISVFVRTRQPYGILLALWNSSSYDIFMSLEGGRVIVKTSNYFIMKGESIINDGNFHLVSLDVTQSTMELFVSSQSQDHISLDTPRLPDLSVLYVGGLENASETSHRGGYFKGCLQDLRIQGIKIGFFSSSEFYNGKGILRNVTVGCASVSLCEPNPCQNGGVCYPTWDDFTCTCPPNTAGKACEELEWCQIAHCPPGALCQPVNGGYECHAKAFFSGISHGLTYRSNGMIVRHLTNLTLGFRTRCSESVLLHAEKEPEVITISIQNSQLVFDLQSGNNVYAVSLSSKQSVSNNQWHDVTFSMTEPGSQSSRWMMEIDDKTDKIVSSAATGNLNFLKDGTDIYLGEHHNSLIKNFSGCLSTVAIGGIHLPYFEDKDYDIAKPQREQFVKISEANVSTGCLSYNPCASHPCINGGTCQDFYTQLVCNCPAGKTGTFCEIDIDKCLSNPCLHGNCTDGAGGYACECHAGYTGIDCDINICNGRLCPNGATCFESPSGFVCLCPPNITGQFCSLFSPSETSALTLVRIYHKLPSTFCGNEKKNTTCYNYGNCTVEGGEPICTCLPGFVGERCEVDVDECESDPCLNGGLCQNLPNRFLCICDVNFIGDRCDIDQPDSYPPGVFTAVASVVLAFFFAVCAGVCIFIIVSGMRSNQGTYSPSRQEKEGSRVEMWNIVQPPPVERLI</sequence>
<dbReference type="FunFam" id="2.60.120.200:FF:000081">
    <property type="entry name" value="Crumbs 1, cell polarity complex component"/>
    <property type="match status" value="1"/>
</dbReference>
<organism evidence="17 18">
    <name type="scientific">Pelobates cultripes</name>
    <name type="common">Western spadefoot toad</name>
    <dbReference type="NCBI Taxonomy" id="61616"/>
    <lineage>
        <taxon>Eukaryota</taxon>
        <taxon>Metazoa</taxon>
        <taxon>Chordata</taxon>
        <taxon>Craniata</taxon>
        <taxon>Vertebrata</taxon>
        <taxon>Euteleostomi</taxon>
        <taxon>Amphibia</taxon>
        <taxon>Batrachia</taxon>
        <taxon>Anura</taxon>
        <taxon>Pelobatoidea</taxon>
        <taxon>Pelobatidae</taxon>
        <taxon>Pelobates</taxon>
    </lineage>
</organism>
<dbReference type="FunFam" id="2.10.25.10:FF:000282">
    <property type="entry name" value="Crumbs cell polarity complex component 2"/>
    <property type="match status" value="1"/>
</dbReference>
<feature type="disulfide bond" evidence="12">
    <location>
        <begin position="828"/>
        <end position="837"/>
    </location>
</feature>
<evidence type="ECO:0000256" key="6">
    <source>
        <dbReference type="ARBA" id="ARBA00022737"/>
    </source>
</evidence>
<evidence type="ECO:0000256" key="4">
    <source>
        <dbReference type="ARBA" id="ARBA00022692"/>
    </source>
</evidence>
<dbReference type="Pfam" id="PF07645">
    <property type="entry name" value="EGF_CA"/>
    <property type="match status" value="1"/>
</dbReference>
<dbReference type="InterPro" id="IPR013320">
    <property type="entry name" value="ConA-like_dom_sf"/>
</dbReference>
<dbReference type="FunFam" id="2.10.25.10:FF:000039">
    <property type="entry name" value="Crumbs cell polarity complex component 1"/>
    <property type="match status" value="1"/>
</dbReference>
<feature type="domain" description="Laminin G" evidence="15">
    <location>
        <begin position="407"/>
        <end position="586"/>
    </location>
</feature>
<dbReference type="GO" id="GO:0005886">
    <property type="term" value="C:plasma membrane"/>
    <property type="evidence" value="ECO:0007669"/>
    <property type="project" value="UniProtKB-SubCell"/>
</dbReference>
<keyword evidence="2" id="KW-1003">Cell membrane</keyword>
<feature type="disulfide bond" evidence="12">
    <location>
        <begin position="1080"/>
        <end position="1089"/>
    </location>
</feature>
<dbReference type="InterPro" id="IPR001791">
    <property type="entry name" value="Laminin_G"/>
</dbReference>
<dbReference type="InterPro" id="IPR013032">
    <property type="entry name" value="EGF-like_CS"/>
</dbReference>
<dbReference type="InterPro" id="IPR018097">
    <property type="entry name" value="EGF_Ca-bd_CS"/>
</dbReference>
<evidence type="ECO:0000256" key="10">
    <source>
        <dbReference type="ARBA" id="ARBA00023157"/>
    </source>
</evidence>
<dbReference type="InterPro" id="IPR001881">
    <property type="entry name" value="EGF-like_Ca-bd_dom"/>
</dbReference>
<feature type="disulfide bond" evidence="12">
    <location>
        <begin position="1096"/>
        <end position="1106"/>
    </location>
</feature>
<dbReference type="FunFam" id="2.10.25.10:FF:000279">
    <property type="entry name" value="Neurogenic locus notch 1"/>
    <property type="match status" value="1"/>
</dbReference>
<dbReference type="SUPFAM" id="SSF57196">
    <property type="entry name" value="EGF/Laminin"/>
    <property type="match status" value="11"/>
</dbReference>
<feature type="disulfide bond" evidence="12">
    <location>
        <begin position="614"/>
        <end position="623"/>
    </location>
</feature>
<dbReference type="Gene3D" id="2.10.25.10">
    <property type="entry name" value="Laminin"/>
    <property type="match status" value="16"/>
</dbReference>
<evidence type="ECO:0000256" key="7">
    <source>
        <dbReference type="ARBA" id="ARBA00022837"/>
    </source>
</evidence>
<dbReference type="Gene3D" id="2.60.120.200">
    <property type="match status" value="3"/>
</dbReference>
<feature type="domain" description="EGF-like" evidence="16">
    <location>
        <begin position="132"/>
        <end position="168"/>
    </location>
</feature>
<dbReference type="InterPro" id="IPR000152">
    <property type="entry name" value="EGF-type_Asp/Asn_hydroxyl_site"/>
</dbReference>
<evidence type="ECO:0000313" key="17">
    <source>
        <dbReference type="EMBL" id="CAH2311663.1"/>
    </source>
</evidence>
<keyword evidence="4 13" id="KW-0812">Transmembrane</keyword>
<feature type="domain" description="EGF-like" evidence="16">
    <location>
        <begin position="170"/>
        <end position="206"/>
    </location>
</feature>
<keyword evidence="5 14" id="KW-0732">Signal</keyword>
<dbReference type="GO" id="GO:0007154">
    <property type="term" value="P:cell communication"/>
    <property type="evidence" value="ECO:0007669"/>
    <property type="project" value="UniProtKB-ARBA"/>
</dbReference>
<evidence type="ECO:0000256" key="3">
    <source>
        <dbReference type="ARBA" id="ARBA00022536"/>
    </source>
</evidence>
<dbReference type="PROSITE" id="PS50026">
    <property type="entry name" value="EGF_3"/>
    <property type="match status" value="16"/>
</dbReference>
<keyword evidence="6" id="KW-0677">Repeat</keyword>
<evidence type="ECO:0000256" key="2">
    <source>
        <dbReference type="ARBA" id="ARBA00022475"/>
    </source>
</evidence>
<feature type="domain" description="EGF-like" evidence="16">
    <location>
        <begin position="246"/>
        <end position="283"/>
    </location>
</feature>
<dbReference type="PROSITE" id="PS01186">
    <property type="entry name" value="EGF_2"/>
    <property type="match status" value="6"/>
</dbReference>
<dbReference type="PANTHER" id="PTHR12916:SF14">
    <property type="entry name" value="CRUMBS 1, CELL POLARITY COMPLEX COMPONENT"/>
    <property type="match status" value="1"/>
</dbReference>
<feature type="domain" description="EGF-like" evidence="16">
    <location>
        <begin position="1127"/>
        <end position="1163"/>
    </location>
</feature>
<comment type="subcellular location">
    <subcellularLocation>
        <location evidence="1">Cell membrane</location>
        <topology evidence="1">Single-pass type I membrane protein</topology>
    </subcellularLocation>
</comment>
<feature type="domain" description="EGF-like" evidence="16">
    <location>
        <begin position="285"/>
        <end position="318"/>
    </location>
</feature>
<dbReference type="FunFam" id="2.10.25.10:FF:000012">
    <property type="entry name" value="Delta-like protein"/>
    <property type="match status" value="1"/>
</dbReference>
<feature type="domain" description="EGF-like" evidence="16">
    <location>
        <begin position="1225"/>
        <end position="1261"/>
    </location>
</feature>
<protein>
    <submittedName>
        <fullName evidence="17">Crumbs homolog 1</fullName>
    </submittedName>
</protein>
<dbReference type="PANTHER" id="PTHR12916">
    <property type="entry name" value="CYTOCHROME C OXIDASE POLYPEPTIDE VIC-2"/>
    <property type="match status" value="1"/>
</dbReference>
<keyword evidence="11" id="KW-0325">Glycoprotein</keyword>
<dbReference type="SMART" id="SM00179">
    <property type="entry name" value="EGF_CA"/>
    <property type="match status" value="13"/>
</dbReference>
<feature type="disulfide bond" evidence="12">
    <location>
        <begin position="196"/>
        <end position="205"/>
    </location>
</feature>
<evidence type="ECO:0000256" key="5">
    <source>
        <dbReference type="ARBA" id="ARBA00022729"/>
    </source>
</evidence>
<feature type="disulfide bond" evidence="12">
    <location>
        <begin position="82"/>
        <end position="91"/>
    </location>
</feature>
<dbReference type="Proteomes" id="UP001295444">
    <property type="component" value="Chromosome 08"/>
</dbReference>
<dbReference type="Pfam" id="PF12661">
    <property type="entry name" value="hEGF"/>
    <property type="match status" value="3"/>
</dbReference>
<dbReference type="PROSITE" id="PS00022">
    <property type="entry name" value="EGF_1"/>
    <property type="match status" value="11"/>
</dbReference>
<dbReference type="SMART" id="SM00181">
    <property type="entry name" value="EGF"/>
    <property type="match status" value="16"/>
</dbReference>
<feature type="domain" description="EGF-like" evidence="16">
    <location>
        <begin position="1183"/>
        <end position="1223"/>
    </location>
</feature>